<dbReference type="Pfam" id="PF05804">
    <property type="entry name" value="KAP"/>
    <property type="match status" value="1"/>
</dbReference>
<dbReference type="Proteomes" id="UP001152795">
    <property type="component" value="Unassembled WGS sequence"/>
</dbReference>
<name>A0A6S7JAY2_PARCT</name>
<dbReference type="InterPro" id="IPR008658">
    <property type="entry name" value="KAP3"/>
</dbReference>
<dbReference type="GO" id="GO:0007018">
    <property type="term" value="P:microtubule-based movement"/>
    <property type="evidence" value="ECO:0007669"/>
    <property type="project" value="TreeGrafter"/>
</dbReference>
<evidence type="ECO:0000313" key="2">
    <source>
        <dbReference type="Proteomes" id="UP001152795"/>
    </source>
</evidence>
<dbReference type="GO" id="GO:0016939">
    <property type="term" value="C:kinesin II complex"/>
    <property type="evidence" value="ECO:0007669"/>
    <property type="project" value="TreeGrafter"/>
</dbReference>
<dbReference type="AlphaFoldDB" id="A0A6S7JAY2"/>
<proteinExistence type="predicted"/>
<organism evidence="1 2">
    <name type="scientific">Paramuricea clavata</name>
    <name type="common">Red gorgonian</name>
    <name type="synonym">Violescent sea-whip</name>
    <dbReference type="NCBI Taxonomy" id="317549"/>
    <lineage>
        <taxon>Eukaryota</taxon>
        <taxon>Metazoa</taxon>
        <taxon>Cnidaria</taxon>
        <taxon>Anthozoa</taxon>
        <taxon>Octocorallia</taxon>
        <taxon>Malacalcyonacea</taxon>
        <taxon>Plexauridae</taxon>
        <taxon>Paramuricea</taxon>
    </lineage>
</organism>
<dbReference type="EMBL" id="CACRXK020008249">
    <property type="protein sequence ID" value="CAB4014312.1"/>
    <property type="molecule type" value="Genomic_DNA"/>
</dbReference>
<dbReference type="GO" id="GO:0035869">
    <property type="term" value="C:ciliary transition zone"/>
    <property type="evidence" value="ECO:0007669"/>
    <property type="project" value="TreeGrafter"/>
</dbReference>
<comment type="caution">
    <text evidence="1">The sequence shown here is derived from an EMBL/GenBank/DDBJ whole genome shotgun (WGS) entry which is preliminary data.</text>
</comment>
<evidence type="ECO:0000313" key="1">
    <source>
        <dbReference type="EMBL" id="CAB4014312.1"/>
    </source>
</evidence>
<dbReference type="PANTHER" id="PTHR15605:SF2">
    <property type="entry name" value="KINESIN-ASSOCIATED PROTEIN 3"/>
    <property type="match status" value="1"/>
</dbReference>
<protein>
    <submittedName>
        <fullName evidence="1">Kinesin-associated 3</fullName>
    </submittedName>
</protein>
<dbReference type="OrthoDB" id="10265679at2759"/>
<reference evidence="1" key="1">
    <citation type="submission" date="2020-04" db="EMBL/GenBank/DDBJ databases">
        <authorList>
            <person name="Alioto T."/>
            <person name="Alioto T."/>
            <person name="Gomez Garrido J."/>
        </authorList>
    </citation>
    <scope>NUCLEOTIDE SEQUENCE</scope>
    <source>
        <strain evidence="1">A484AB</strain>
    </source>
</reference>
<dbReference type="PANTHER" id="PTHR15605">
    <property type="entry name" value="KINESIN-ASSOCIATED PROTEINS"/>
    <property type="match status" value="1"/>
</dbReference>
<dbReference type="GO" id="GO:0019894">
    <property type="term" value="F:kinesin binding"/>
    <property type="evidence" value="ECO:0007669"/>
    <property type="project" value="InterPro"/>
</dbReference>
<gene>
    <name evidence="1" type="ORF">PACLA_8A070107</name>
</gene>
<keyword evidence="2" id="KW-1185">Reference proteome</keyword>
<dbReference type="GO" id="GO:0005930">
    <property type="term" value="C:axoneme"/>
    <property type="evidence" value="ECO:0007669"/>
    <property type="project" value="TreeGrafter"/>
</dbReference>
<sequence length="213" mass="24429">MLGSRVFFLTLCSEAPAYLIDLMHDKNAEIRKVCDQTLDIIMEFDEEWARKIQIEKFRWHNSQWLEMVEGHQDENDDDELMMYGDEPTFIDNGDILDRPDLFYGQHVYGDIGSREGASTPELMMRGPGSEYDVYDDDVTGSERGYMGGYPSPVEAYSDGGMINGEDWDQVLDNRPGSRYGQRPASRHGYDGGGVEYDDRPVSRHGYGQEYGYR</sequence>
<dbReference type="GO" id="GO:0044782">
    <property type="term" value="P:cilium organization"/>
    <property type="evidence" value="ECO:0007669"/>
    <property type="project" value="TreeGrafter"/>
</dbReference>
<accession>A0A6S7JAY2</accession>